<dbReference type="GO" id="GO:0007411">
    <property type="term" value="P:axon guidance"/>
    <property type="evidence" value="ECO:0007669"/>
    <property type="project" value="TreeGrafter"/>
</dbReference>
<evidence type="ECO:0000256" key="7">
    <source>
        <dbReference type="RuleBase" id="RU004375"/>
    </source>
</evidence>
<feature type="domain" description="Ephrin RBD" evidence="8">
    <location>
        <begin position="165"/>
        <end position="304"/>
    </location>
</feature>
<dbReference type="InterPro" id="IPR031328">
    <property type="entry name" value="Ephrin"/>
</dbReference>
<keyword evidence="2" id="KW-0732">Signal</keyword>
<evidence type="ECO:0000256" key="3">
    <source>
        <dbReference type="ARBA" id="ARBA00023136"/>
    </source>
</evidence>
<dbReference type="AlphaFoldDB" id="A0A0V1E845"/>
<dbReference type="PRINTS" id="PR01347">
    <property type="entry name" value="EPHRIN"/>
</dbReference>
<dbReference type="InterPro" id="IPR008972">
    <property type="entry name" value="Cupredoxin"/>
</dbReference>
<accession>A0A0V1E845</accession>
<dbReference type="CDD" id="cd02675">
    <property type="entry name" value="Ephrin_ectodomain"/>
    <property type="match status" value="1"/>
</dbReference>
<feature type="disulfide bond" evidence="6">
    <location>
        <begin position="229"/>
        <end position="293"/>
    </location>
</feature>
<dbReference type="InterPro" id="IPR001799">
    <property type="entry name" value="Ephrin_RBD"/>
</dbReference>
<name>A0A0V1E845_TRIPS</name>
<dbReference type="GO" id="GO:0048013">
    <property type="term" value="P:ephrin receptor signaling pathway"/>
    <property type="evidence" value="ECO:0007669"/>
    <property type="project" value="TreeGrafter"/>
</dbReference>
<dbReference type="GO" id="GO:0005886">
    <property type="term" value="C:plasma membrane"/>
    <property type="evidence" value="ECO:0007669"/>
    <property type="project" value="TreeGrafter"/>
</dbReference>
<evidence type="ECO:0000313" key="9">
    <source>
        <dbReference type="EMBL" id="KRY70013.1"/>
    </source>
</evidence>
<dbReference type="PANTHER" id="PTHR11304">
    <property type="entry name" value="EPHRIN"/>
    <property type="match status" value="1"/>
</dbReference>
<comment type="caution">
    <text evidence="6">Lacks conserved residue(s) required for the propagation of feature annotation.</text>
</comment>
<evidence type="ECO:0000256" key="5">
    <source>
        <dbReference type="ARBA" id="ARBA00023180"/>
    </source>
</evidence>
<comment type="similarity">
    <text evidence="6 7">Belongs to the ephrin family.</text>
</comment>
<keyword evidence="4 6" id="KW-1015">Disulfide bond</keyword>
<evidence type="ECO:0000256" key="1">
    <source>
        <dbReference type="ARBA" id="ARBA00004370"/>
    </source>
</evidence>
<protein>
    <submittedName>
        <fullName evidence="9">Ephrin-B2</fullName>
    </submittedName>
</protein>
<gene>
    <name evidence="9" type="primary">Efnb2</name>
    <name evidence="9" type="ORF">T4A_2750</name>
</gene>
<dbReference type="PANTHER" id="PTHR11304:SF29">
    <property type="entry name" value="EPHRIN"/>
    <property type="match status" value="1"/>
</dbReference>
<evidence type="ECO:0000259" key="8">
    <source>
        <dbReference type="PROSITE" id="PS51551"/>
    </source>
</evidence>
<dbReference type="SUPFAM" id="SSF49503">
    <property type="entry name" value="Cupredoxins"/>
    <property type="match status" value="1"/>
</dbReference>
<evidence type="ECO:0000256" key="4">
    <source>
        <dbReference type="ARBA" id="ARBA00023157"/>
    </source>
</evidence>
<evidence type="ECO:0000256" key="2">
    <source>
        <dbReference type="ARBA" id="ARBA00022729"/>
    </source>
</evidence>
<dbReference type="GO" id="GO:0046875">
    <property type="term" value="F:ephrin receptor binding"/>
    <property type="evidence" value="ECO:0007669"/>
    <property type="project" value="TreeGrafter"/>
</dbReference>
<dbReference type="Pfam" id="PF00812">
    <property type="entry name" value="Ephrin"/>
    <property type="match status" value="1"/>
</dbReference>
<keyword evidence="5" id="KW-0325">Glycoprotein</keyword>
<dbReference type="EMBL" id="JYDR01000080">
    <property type="protein sequence ID" value="KRY70013.1"/>
    <property type="molecule type" value="Genomic_DNA"/>
</dbReference>
<keyword evidence="3 7" id="KW-0472">Membrane</keyword>
<comment type="caution">
    <text evidence="9">The sequence shown here is derived from an EMBL/GenBank/DDBJ whole genome shotgun (WGS) entry which is preliminary data.</text>
</comment>
<dbReference type="Gene3D" id="2.60.40.420">
    <property type="entry name" value="Cupredoxins - blue copper proteins"/>
    <property type="match status" value="1"/>
</dbReference>
<organism evidence="9 10">
    <name type="scientific">Trichinella pseudospiralis</name>
    <name type="common">Parasitic roundworm</name>
    <dbReference type="NCBI Taxonomy" id="6337"/>
    <lineage>
        <taxon>Eukaryota</taxon>
        <taxon>Metazoa</taxon>
        <taxon>Ecdysozoa</taxon>
        <taxon>Nematoda</taxon>
        <taxon>Enoplea</taxon>
        <taxon>Dorylaimia</taxon>
        <taxon>Trichinellida</taxon>
        <taxon>Trichinellidae</taxon>
        <taxon>Trichinella</taxon>
    </lineage>
</organism>
<dbReference type="PROSITE" id="PS51551">
    <property type="entry name" value="EPHRIN_RBD_2"/>
    <property type="match status" value="1"/>
</dbReference>
<evidence type="ECO:0000256" key="6">
    <source>
        <dbReference type="PROSITE-ProRule" id="PRU00884"/>
    </source>
</evidence>
<reference evidence="9 10" key="1">
    <citation type="submission" date="2015-01" db="EMBL/GenBank/DDBJ databases">
        <title>Evolution of Trichinella species and genotypes.</title>
        <authorList>
            <person name="Korhonen P.K."/>
            <person name="Edoardo P."/>
            <person name="Giuseppe L.R."/>
            <person name="Gasser R.B."/>
        </authorList>
    </citation>
    <scope>NUCLEOTIDE SEQUENCE [LARGE SCALE GENOMIC DNA]</scope>
    <source>
        <strain evidence="9">ISS13</strain>
    </source>
</reference>
<evidence type="ECO:0000313" key="10">
    <source>
        <dbReference type="Proteomes" id="UP000054632"/>
    </source>
</evidence>
<dbReference type="Proteomes" id="UP000054632">
    <property type="component" value="Unassembled WGS sequence"/>
</dbReference>
<comment type="subcellular location">
    <subcellularLocation>
        <location evidence="1">Membrane</location>
    </subcellularLocation>
</comment>
<feature type="non-terminal residue" evidence="9">
    <location>
        <position position="1"/>
    </location>
</feature>
<proteinExistence type="inferred from homology"/>
<sequence length="430" mass="49721">LLKMNKLAGKRKNYNISPKYIYIYNFFVWFNRTGSRQMAALTGHVVQSSAAHVTSSSMFARTLRISSSCMRVNECVSFHFSKTEPNYHQSPNLFVTFYKFTPQRCGYDHFRLRVVEFRNSTMQQQWLQSVRPGRRSLVDWPMKRLVISSLLVTLIPNLFSRCQAVQLPDIYWNSSNPIFQIGTQQPVLKVRIGDRLNIVCPYYPSPTVHADKFEYMEIYGVTRKSYEECTLNDRATIVGVCNTPTVPTVLTMVIREFTPNPSGLEFKPGRKYYFISTSTGSRAGLANRNGGLCSKNKMKMMFDVRRSDAQAKIKMGEYFFITYHTPGMIGQDYQEDAEEHLLMNEKEEEEDTAEPIVEENVDWAIEAETTTTPLLYIIHTRPYDEISASWYNRDKFGNSHLQYIDTSSNNKASLTVQLLVLAILLLFHYR</sequence>